<protein>
    <submittedName>
        <fullName evidence="1">Glycolipid-binding domain-containing protein</fullName>
    </submittedName>
</protein>
<dbReference type="EMBL" id="BAABKG010000003">
    <property type="protein sequence ID" value="GAA5151336.1"/>
    <property type="molecule type" value="Genomic_DNA"/>
</dbReference>
<reference evidence="2" key="1">
    <citation type="journal article" date="2019" name="Int. J. Syst. Evol. Microbiol.">
        <title>The Global Catalogue of Microorganisms (GCM) 10K type strain sequencing project: providing services to taxonomists for standard genome sequencing and annotation.</title>
        <authorList>
            <consortium name="The Broad Institute Genomics Platform"/>
            <consortium name="The Broad Institute Genome Sequencing Center for Infectious Disease"/>
            <person name="Wu L."/>
            <person name="Ma J."/>
        </authorList>
    </citation>
    <scope>NUCLEOTIDE SEQUENCE [LARGE SCALE GENOMIC DNA]</scope>
    <source>
        <strain evidence="2">JCM 18459</strain>
    </source>
</reference>
<dbReference type="SUPFAM" id="SSF159275">
    <property type="entry name" value="PA1994-like"/>
    <property type="match status" value="1"/>
</dbReference>
<dbReference type="InterPro" id="IPR009467">
    <property type="entry name" value="Glycolipid-bd_prot_put"/>
</dbReference>
<evidence type="ECO:0000313" key="2">
    <source>
        <dbReference type="Proteomes" id="UP001500221"/>
    </source>
</evidence>
<keyword evidence="2" id="KW-1185">Reference proteome</keyword>
<sequence length="199" mass="21423">MTSRPRAWERTDDAVGHGVGRLARGDDGWLAHGVEVLADDGGGGGPGACWFRVRLDDGWLTREVDVRCLAGDGERILALRADDDRRWTLDGRPRPDLDGCLDVDVAATPLTNTFPIRRLAGGSGLAALAVGERTTLAVAWVDVPALTVARVEQTYERLGERAWRYRDDTHGAFDLTVDADGVVVDYEGLARRVGGSDGG</sequence>
<dbReference type="Pfam" id="PF06475">
    <property type="entry name" value="Glycolipid_bind"/>
    <property type="match status" value="1"/>
</dbReference>
<proteinExistence type="predicted"/>
<dbReference type="RefSeq" id="WP_345460069.1">
    <property type="nucleotide sequence ID" value="NZ_BAABKG010000003.1"/>
</dbReference>
<organism evidence="1 2">
    <name type="scientific">Nocardioides marinquilinus</name>
    <dbReference type="NCBI Taxonomy" id="1210400"/>
    <lineage>
        <taxon>Bacteria</taxon>
        <taxon>Bacillati</taxon>
        <taxon>Actinomycetota</taxon>
        <taxon>Actinomycetes</taxon>
        <taxon>Propionibacteriales</taxon>
        <taxon>Nocardioidaceae</taxon>
        <taxon>Nocardioides</taxon>
    </lineage>
</organism>
<comment type="caution">
    <text evidence="1">The sequence shown here is derived from an EMBL/GenBank/DDBJ whole genome shotgun (WGS) entry which is preliminary data.</text>
</comment>
<gene>
    <name evidence="1" type="ORF">GCM10023340_30030</name>
</gene>
<evidence type="ECO:0000313" key="1">
    <source>
        <dbReference type="EMBL" id="GAA5151336.1"/>
    </source>
</evidence>
<dbReference type="Proteomes" id="UP001500221">
    <property type="component" value="Unassembled WGS sequence"/>
</dbReference>
<accession>A0ABP9PWF4</accession>
<name>A0ABP9PWF4_9ACTN</name>